<evidence type="ECO:0000313" key="3">
    <source>
        <dbReference type="Proteomes" id="UP001207742"/>
    </source>
</evidence>
<feature type="transmembrane region" description="Helical" evidence="1">
    <location>
        <begin position="60"/>
        <end position="79"/>
    </location>
</feature>
<protein>
    <recommendedName>
        <fullName evidence="4">DUF3784 domain-containing protein</fullName>
    </recommendedName>
</protein>
<proteinExistence type="predicted"/>
<feature type="transmembrane region" description="Helical" evidence="1">
    <location>
        <begin position="6"/>
        <end position="30"/>
    </location>
</feature>
<dbReference type="EMBL" id="JAPDNS010000001">
    <property type="protein sequence ID" value="MCW3484216.1"/>
    <property type="molecule type" value="Genomic_DNA"/>
</dbReference>
<dbReference type="RefSeq" id="WP_264729735.1">
    <property type="nucleotide sequence ID" value="NZ_JAPDNR010000001.1"/>
</dbReference>
<comment type="caution">
    <text evidence="2">The sequence shown here is derived from an EMBL/GenBank/DDBJ whole genome shotgun (WGS) entry which is preliminary data.</text>
</comment>
<evidence type="ECO:0000313" key="2">
    <source>
        <dbReference type="EMBL" id="MCW3484216.1"/>
    </source>
</evidence>
<keyword evidence="1" id="KW-0472">Membrane</keyword>
<reference evidence="2 3" key="1">
    <citation type="submission" date="2022-10" db="EMBL/GenBank/DDBJ databases">
        <title>Chitinophaga nivalis PC15 sp. nov., isolated from Pyeongchang county, South Korea.</title>
        <authorList>
            <person name="Trinh H.N."/>
        </authorList>
    </citation>
    <scope>NUCLEOTIDE SEQUENCE [LARGE SCALE GENOMIC DNA]</scope>
    <source>
        <strain evidence="2 3">PC14</strain>
    </source>
</reference>
<gene>
    <name evidence="2" type="ORF">OL497_09950</name>
</gene>
<keyword evidence="1" id="KW-0812">Transmembrane</keyword>
<evidence type="ECO:0000256" key="1">
    <source>
        <dbReference type="SAM" id="Phobius"/>
    </source>
</evidence>
<accession>A0ABT3IJS2</accession>
<evidence type="ECO:0008006" key="4">
    <source>
        <dbReference type="Google" id="ProtNLM"/>
    </source>
</evidence>
<organism evidence="2 3">
    <name type="scientific">Chitinophaga nivalis</name>
    <dbReference type="NCBI Taxonomy" id="2991709"/>
    <lineage>
        <taxon>Bacteria</taxon>
        <taxon>Pseudomonadati</taxon>
        <taxon>Bacteroidota</taxon>
        <taxon>Chitinophagia</taxon>
        <taxon>Chitinophagales</taxon>
        <taxon>Chitinophagaceae</taxon>
        <taxon>Chitinophaga</taxon>
    </lineage>
</organism>
<keyword evidence="3" id="KW-1185">Reference proteome</keyword>
<feature type="transmembrane region" description="Helical" evidence="1">
    <location>
        <begin position="85"/>
        <end position="104"/>
    </location>
</feature>
<dbReference type="Proteomes" id="UP001207742">
    <property type="component" value="Unassembled WGS sequence"/>
</dbReference>
<sequence>MREEIYAYAMVTAVMAMLTLIVIAFLNFLLKRRIIDAGQINEYYIKLLNKQPDALGTLKWGILFLFGGLGLIVTGFLPYPESSPIPWGVEAVALAAGFLVYYLIVRKQQQ</sequence>
<name>A0ABT3IJS2_9BACT</name>
<keyword evidence="1" id="KW-1133">Transmembrane helix</keyword>